<evidence type="ECO:0000256" key="4">
    <source>
        <dbReference type="ARBA" id="ARBA00022529"/>
    </source>
</evidence>
<evidence type="ECO:0000256" key="5">
    <source>
        <dbReference type="ARBA" id="ARBA00022577"/>
    </source>
</evidence>
<dbReference type="Proteomes" id="UP000694864">
    <property type="component" value="Chromosome 11"/>
</dbReference>
<comment type="subcellular location">
    <subcellularLocation>
        <location evidence="1">Secreted</location>
    </subcellularLocation>
</comment>
<dbReference type="Pfam" id="PF10868">
    <property type="entry name" value="Defensin_like"/>
    <property type="match status" value="1"/>
</dbReference>
<evidence type="ECO:0000256" key="8">
    <source>
        <dbReference type="SAM" id="SignalP"/>
    </source>
</evidence>
<evidence type="ECO:0000256" key="6">
    <source>
        <dbReference type="ARBA" id="ARBA00022729"/>
    </source>
</evidence>
<evidence type="ECO:0000256" key="7">
    <source>
        <dbReference type="ARBA" id="ARBA00022821"/>
    </source>
</evidence>
<keyword evidence="9" id="KW-1185">Reference proteome</keyword>
<dbReference type="PANTHER" id="PTHR34453">
    <property type="entry name" value="DEFENSIN-LIKE (DEFL) FAMILY PROTEIN-RELATED"/>
    <property type="match status" value="1"/>
</dbReference>
<keyword evidence="3" id="KW-0964">Secreted</keyword>
<feature type="signal peptide" evidence="8">
    <location>
        <begin position="1"/>
        <end position="20"/>
    </location>
</feature>
<keyword evidence="4" id="KW-0929">Antimicrobial</keyword>
<dbReference type="InterPro" id="IPR022618">
    <property type="entry name" value="Defensin-like_20-28"/>
</dbReference>
<evidence type="ECO:0000256" key="3">
    <source>
        <dbReference type="ARBA" id="ARBA00022525"/>
    </source>
</evidence>
<comment type="similarity">
    <text evidence="2">Belongs to the DEFL family.</text>
</comment>
<keyword evidence="5" id="KW-0295">Fungicide</keyword>
<name>A0ABM0UFS1_CAMSA</name>
<keyword evidence="6 8" id="KW-0732">Signal</keyword>
<sequence length="95" mass="10883">MLRLMIIYMVLFATIVLCMGSNKIDGETNIAPWVYEIKSRCCKEHRSLGRCLPGIDDNPDKNGKCWKYCVQECKRGGFCKRFGKKHICHCCCSVS</sequence>
<keyword evidence="7" id="KW-0611">Plant defense</keyword>
<dbReference type="PANTHER" id="PTHR34453:SF3">
    <property type="entry name" value="DEFENSIN-LIKE (DEFL) FAMILY PROTEIN-RELATED"/>
    <property type="match status" value="1"/>
</dbReference>
<reference evidence="9" key="1">
    <citation type="journal article" date="2014" name="Nat. Commun.">
        <title>The emerging biofuel crop Camelina sativa retains a highly undifferentiated hexaploid genome structure.</title>
        <authorList>
            <person name="Kagale S."/>
            <person name="Koh C."/>
            <person name="Nixon J."/>
            <person name="Bollina V."/>
            <person name="Clarke W.E."/>
            <person name="Tuteja R."/>
            <person name="Spillane C."/>
            <person name="Robinson S.J."/>
            <person name="Links M.G."/>
            <person name="Clarke C."/>
            <person name="Higgins E.E."/>
            <person name="Huebert T."/>
            <person name="Sharpe A.G."/>
            <person name="Parkin I.A."/>
        </authorList>
    </citation>
    <scope>NUCLEOTIDE SEQUENCE [LARGE SCALE GENOMIC DNA]</scope>
    <source>
        <strain evidence="9">cv. DH55</strain>
    </source>
</reference>
<proteinExistence type="inferred from homology"/>
<protein>
    <submittedName>
        <fullName evidence="10">Defensin-like protein 21</fullName>
    </submittedName>
</protein>
<dbReference type="GeneID" id="104723791"/>
<evidence type="ECO:0000313" key="10">
    <source>
        <dbReference type="RefSeq" id="XP_010440499.1"/>
    </source>
</evidence>
<organism evidence="9 10">
    <name type="scientific">Camelina sativa</name>
    <name type="common">False flax</name>
    <name type="synonym">Myagrum sativum</name>
    <dbReference type="NCBI Taxonomy" id="90675"/>
    <lineage>
        <taxon>Eukaryota</taxon>
        <taxon>Viridiplantae</taxon>
        <taxon>Streptophyta</taxon>
        <taxon>Embryophyta</taxon>
        <taxon>Tracheophyta</taxon>
        <taxon>Spermatophyta</taxon>
        <taxon>Magnoliopsida</taxon>
        <taxon>eudicotyledons</taxon>
        <taxon>Gunneridae</taxon>
        <taxon>Pentapetalae</taxon>
        <taxon>rosids</taxon>
        <taxon>malvids</taxon>
        <taxon>Brassicales</taxon>
        <taxon>Brassicaceae</taxon>
        <taxon>Camelineae</taxon>
        <taxon>Camelina</taxon>
    </lineage>
</organism>
<feature type="chain" id="PRO_5045119594" evidence="8">
    <location>
        <begin position="21"/>
        <end position="95"/>
    </location>
</feature>
<dbReference type="RefSeq" id="XP_010440499.1">
    <property type="nucleotide sequence ID" value="XM_010442197.1"/>
</dbReference>
<accession>A0ABM0UFS1</accession>
<evidence type="ECO:0000313" key="9">
    <source>
        <dbReference type="Proteomes" id="UP000694864"/>
    </source>
</evidence>
<evidence type="ECO:0000256" key="2">
    <source>
        <dbReference type="ARBA" id="ARBA00006722"/>
    </source>
</evidence>
<reference evidence="10" key="2">
    <citation type="submission" date="2025-08" db="UniProtKB">
        <authorList>
            <consortium name="RefSeq"/>
        </authorList>
    </citation>
    <scope>IDENTIFICATION</scope>
    <source>
        <tissue evidence="10">Leaf</tissue>
    </source>
</reference>
<gene>
    <name evidence="10" type="primary">LOC104723791</name>
</gene>
<evidence type="ECO:0000256" key="1">
    <source>
        <dbReference type="ARBA" id="ARBA00004613"/>
    </source>
</evidence>